<organism evidence="2 3">
    <name type="scientific">Quercus lobata</name>
    <name type="common">Valley oak</name>
    <dbReference type="NCBI Taxonomy" id="97700"/>
    <lineage>
        <taxon>Eukaryota</taxon>
        <taxon>Viridiplantae</taxon>
        <taxon>Streptophyta</taxon>
        <taxon>Embryophyta</taxon>
        <taxon>Tracheophyta</taxon>
        <taxon>Spermatophyta</taxon>
        <taxon>Magnoliopsida</taxon>
        <taxon>eudicotyledons</taxon>
        <taxon>Gunneridae</taxon>
        <taxon>Pentapetalae</taxon>
        <taxon>rosids</taxon>
        <taxon>fabids</taxon>
        <taxon>Fagales</taxon>
        <taxon>Fagaceae</taxon>
        <taxon>Quercus</taxon>
    </lineage>
</organism>
<evidence type="ECO:0000259" key="1">
    <source>
        <dbReference type="Pfam" id="PF13456"/>
    </source>
</evidence>
<name>A0A7N2R103_QUELO</name>
<dbReference type="GO" id="GO:0004523">
    <property type="term" value="F:RNA-DNA hybrid ribonuclease activity"/>
    <property type="evidence" value="ECO:0007669"/>
    <property type="project" value="InterPro"/>
</dbReference>
<dbReference type="EnsemblPlants" id="QL03p019718:mrna">
    <property type="protein sequence ID" value="QL03p019718:mrna"/>
    <property type="gene ID" value="QL03p019718"/>
</dbReference>
<proteinExistence type="predicted"/>
<dbReference type="PANTHER" id="PTHR47074">
    <property type="entry name" value="BNAC02G40300D PROTEIN"/>
    <property type="match status" value="1"/>
</dbReference>
<reference evidence="2 3" key="1">
    <citation type="journal article" date="2016" name="G3 (Bethesda)">
        <title>First Draft Assembly and Annotation of the Genome of a California Endemic Oak Quercus lobata Nee (Fagaceae).</title>
        <authorList>
            <person name="Sork V.L."/>
            <person name="Fitz-Gibbon S.T."/>
            <person name="Puiu D."/>
            <person name="Crepeau M."/>
            <person name="Gugger P.F."/>
            <person name="Sherman R."/>
            <person name="Stevens K."/>
            <person name="Langley C.H."/>
            <person name="Pellegrini M."/>
            <person name="Salzberg S.L."/>
        </authorList>
    </citation>
    <scope>NUCLEOTIDE SEQUENCE [LARGE SCALE GENOMIC DNA]</scope>
    <source>
        <strain evidence="2 3">cv. SW786</strain>
    </source>
</reference>
<evidence type="ECO:0000313" key="3">
    <source>
        <dbReference type="Proteomes" id="UP000594261"/>
    </source>
</evidence>
<keyword evidence="3" id="KW-1185">Reference proteome</keyword>
<dbReference type="InParanoid" id="A0A7N2R103"/>
<dbReference type="CDD" id="cd06222">
    <property type="entry name" value="RNase_H_like"/>
    <property type="match status" value="1"/>
</dbReference>
<dbReference type="Proteomes" id="UP000594261">
    <property type="component" value="Chromosome 3"/>
</dbReference>
<accession>A0A7N2R103</accession>
<protein>
    <recommendedName>
        <fullName evidence="1">RNase H type-1 domain-containing protein</fullName>
    </recommendedName>
</protein>
<feature type="domain" description="RNase H type-1" evidence="1">
    <location>
        <begin position="79"/>
        <end position="199"/>
    </location>
</feature>
<reference evidence="2" key="2">
    <citation type="submission" date="2021-01" db="UniProtKB">
        <authorList>
            <consortium name="EnsemblPlants"/>
        </authorList>
    </citation>
    <scope>IDENTIFICATION</scope>
</reference>
<dbReference type="GO" id="GO:0003676">
    <property type="term" value="F:nucleic acid binding"/>
    <property type="evidence" value="ECO:0007669"/>
    <property type="project" value="InterPro"/>
</dbReference>
<dbReference type="InterPro" id="IPR012337">
    <property type="entry name" value="RNaseH-like_sf"/>
</dbReference>
<dbReference type="Pfam" id="PF13456">
    <property type="entry name" value="RVT_3"/>
    <property type="match status" value="1"/>
</dbReference>
<dbReference type="OMA" id="NRRNNIC"/>
<dbReference type="SUPFAM" id="SSF53098">
    <property type="entry name" value="Ribonuclease H-like"/>
    <property type="match status" value="1"/>
</dbReference>
<dbReference type="Gene3D" id="3.30.420.10">
    <property type="entry name" value="Ribonuclease H-like superfamily/Ribonuclease H"/>
    <property type="match status" value="1"/>
</dbReference>
<dbReference type="EMBL" id="LRBV02000003">
    <property type="status" value="NOT_ANNOTATED_CDS"/>
    <property type="molecule type" value="Genomic_DNA"/>
</dbReference>
<dbReference type="InterPro" id="IPR044730">
    <property type="entry name" value="RNase_H-like_dom_plant"/>
</dbReference>
<dbReference type="InterPro" id="IPR002156">
    <property type="entry name" value="RNaseH_domain"/>
</dbReference>
<sequence length="199" mass="21800">MDVKRGNGEPILFAAVIWSPWNRRNNICLGKSTLPLDKLMDFGRERLIESPTSNSISLNPQQRQATKWTALETHGFKINFGGAIFADDETAGIGVVIRNDAGLVMASLTPQIPMPASVIEVEALAARRALELALELSFDDIILEGDPEILIKSLMNGGSKLAHNGHLASNILFIISHSSKFRLSFVRSNCIRLAHSLAR</sequence>
<dbReference type="Gramene" id="QL03p019718:mrna">
    <property type="protein sequence ID" value="QL03p019718:mrna"/>
    <property type="gene ID" value="QL03p019718"/>
</dbReference>
<dbReference type="InterPro" id="IPR036397">
    <property type="entry name" value="RNaseH_sf"/>
</dbReference>
<dbReference type="InterPro" id="IPR052929">
    <property type="entry name" value="RNase_H-like_EbsB-rel"/>
</dbReference>
<dbReference type="PANTHER" id="PTHR47074:SF11">
    <property type="entry name" value="REVERSE TRANSCRIPTASE-LIKE PROTEIN"/>
    <property type="match status" value="1"/>
</dbReference>
<evidence type="ECO:0000313" key="2">
    <source>
        <dbReference type="EnsemblPlants" id="QL03p019718:mrna"/>
    </source>
</evidence>
<dbReference type="AlphaFoldDB" id="A0A7N2R103"/>